<dbReference type="Pfam" id="PF01093">
    <property type="entry name" value="Clusterin"/>
    <property type="match status" value="1"/>
</dbReference>
<feature type="signal peptide" evidence="6">
    <location>
        <begin position="1"/>
        <end position="20"/>
    </location>
</feature>
<reference evidence="8" key="1">
    <citation type="submission" date="2025-08" db="UniProtKB">
        <authorList>
            <consortium name="RefSeq"/>
        </authorList>
    </citation>
    <scope>IDENTIFICATION</scope>
    <source>
        <tissue evidence="8">Testes</tissue>
    </source>
</reference>
<dbReference type="RefSeq" id="XP_006824209.1">
    <property type="nucleotide sequence ID" value="XM_006824146.1"/>
</dbReference>
<evidence type="ECO:0000256" key="5">
    <source>
        <dbReference type="ARBA" id="ARBA00023180"/>
    </source>
</evidence>
<dbReference type="Proteomes" id="UP000694865">
    <property type="component" value="Unplaced"/>
</dbReference>
<accession>A0ABM0MW18</accession>
<keyword evidence="6" id="KW-0732">Signal</keyword>
<evidence type="ECO:0000256" key="3">
    <source>
        <dbReference type="ARBA" id="ARBA00022525"/>
    </source>
</evidence>
<dbReference type="PANTHER" id="PTHR10970">
    <property type="entry name" value="CLUSTERIN"/>
    <property type="match status" value="1"/>
</dbReference>
<comment type="subcellular location">
    <subcellularLocation>
        <location evidence="1">Secreted</location>
    </subcellularLocation>
</comment>
<sequence>MTFQMSALVFCSLVLMNTLCVFDAVPTSHKTSLQKLTKVGVEAIRNDLSEGIHKLREVHGLMLDDERVRIIAMHQANRTHQLALQHLITEWENLKYTNQTCVSSLQELYVKQCIPCLIWECVERYDTYCRLVPVQQADVALLTAGEFETNVRGIFEDGVNDVLETNIQEWFTSSDDNLVYLIDELDWLWLQIQRTAEDISAFGTGDARGGWLVDITDEFIEFFINNLNAWLKREGDEIVDSVTDRVDGWFDNSDESFLENVKKTLGSFWDDLTDWVDDTKSAASESLTAVKDDVSGFYNENISRHVTKITNKTVETFHDIQDTIDDYYNTHLAESTNDSNKMDNLVTSSGVGDKPDDVTEWFDDTFSTVFKVVANKTREQVDTVFGGLRDLFGGRFHDRRRRSTSDSSIALGRLNTSRRGDRQATCKELNDDGSRGQACMAFASKCPDCNLLPQTDCAGLGHAKEAVYKSLVDFTNATAMYKTVFEAFREGQEEYYSGLQSLASRYRWIANFQQLPLNKRGYRILKLNFEPAVEDSDPSNEFSPVEVTVVMFGESPYTFVVDLPVNPMNYDIAGTVIAARALAKYASHAV</sequence>
<comment type="similarity">
    <text evidence="2">Belongs to the clusterin family.</text>
</comment>
<dbReference type="GeneID" id="102807209"/>
<name>A0ABM0MW18_SACKO</name>
<feature type="chain" id="PRO_5046846214" evidence="6">
    <location>
        <begin position="21"/>
        <end position="590"/>
    </location>
</feature>
<gene>
    <name evidence="8" type="primary">LOC102807209</name>
</gene>
<proteinExistence type="inferred from homology"/>
<evidence type="ECO:0000313" key="7">
    <source>
        <dbReference type="Proteomes" id="UP000694865"/>
    </source>
</evidence>
<keyword evidence="7" id="KW-1185">Reference proteome</keyword>
<evidence type="ECO:0000256" key="2">
    <source>
        <dbReference type="ARBA" id="ARBA00010069"/>
    </source>
</evidence>
<keyword evidence="5" id="KW-0325">Glycoprotein</keyword>
<protein>
    <submittedName>
        <fullName evidence="8">Uncharacterized protein LOC102807209</fullName>
    </submittedName>
</protein>
<keyword evidence="3" id="KW-0964">Secreted</keyword>
<evidence type="ECO:0000256" key="1">
    <source>
        <dbReference type="ARBA" id="ARBA00004613"/>
    </source>
</evidence>
<evidence type="ECO:0000256" key="4">
    <source>
        <dbReference type="ARBA" id="ARBA00023157"/>
    </source>
</evidence>
<evidence type="ECO:0000313" key="8">
    <source>
        <dbReference type="RefSeq" id="XP_006824209.1"/>
    </source>
</evidence>
<dbReference type="PANTHER" id="PTHR10970:SF4">
    <property type="match status" value="1"/>
</dbReference>
<dbReference type="InterPro" id="IPR000753">
    <property type="entry name" value="Clusterin-like"/>
</dbReference>
<organism evidence="7 8">
    <name type="scientific">Saccoglossus kowalevskii</name>
    <name type="common">Acorn worm</name>
    <dbReference type="NCBI Taxonomy" id="10224"/>
    <lineage>
        <taxon>Eukaryota</taxon>
        <taxon>Metazoa</taxon>
        <taxon>Hemichordata</taxon>
        <taxon>Enteropneusta</taxon>
        <taxon>Harrimaniidae</taxon>
        <taxon>Saccoglossus</taxon>
    </lineage>
</organism>
<evidence type="ECO:0000256" key="6">
    <source>
        <dbReference type="SAM" id="SignalP"/>
    </source>
</evidence>
<keyword evidence="4" id="KW-1015">Disulfide bond</keyword>